<evidence type="ECO:0000313" key="1">
    <source>
        <dbReference type="EMBL" id="WDF67190.1"/>
    </source>
</evidence>
<dbReference type="EMBL" id="CP117880">
    <property type="protein sequence ID" value="WDF67190.1"/>
    <property type="molecule type" value="Genomic_DNA"/>
</dbReference>
<accession>A0ABY7WCJ4</accession>
<reference evidence="1 2" key="1">
    <citation type="submission" date="2023-02" db="EMBL/GenBank/DDBJ databases">
        <title>Genome sequence of Sphingobacterium sp. KACC 22765.</title>
        <authorList>
            <person name="Kim S."/>
            <person name="Heo J."/>
            <person name="Kwon S.-W."/>
        </authorList>
    </citation>
    <scope>NUCLEOTIDE SEQUENCE [LARGE SCALE GENOMIC DNA]</scope>
    <source>
        <strain evidence="1 2">KACC 22765</strain>
    </source>
</reference>
<keyword evidence="2" id="KW-1185">Reference proteome</keyword>
<gene>
    <name evidence="1" type="ORF">PQ465_12835</name>
</gene>
<name>A0ABY7WCJ4_9SPHI</name>
<protein>
    <submittedName>
        <fullName evidence="1">Uncharacterized protein</fullName>
    </submittedName>
</protein>
<dbReference type="RefSeq" id="WP_274265920.1">
    <property type="nucleotide sequence ID" value="NZ_CP117880.1"/>
</dbReference>
<proteinExistence type="predicted"/>
<evidence type="ECO:0000313" key="2">
    <source>
        <dbReference type="Proteomes" id="UP001221558"/>
    </source>
</evidence>
<organism evidence="1 2">
    <name type="scientific">Sphingobacterium oryzagri</name>
    <dbReference type="NCBI Taxonomy" id="3025669"/>
    <lineage>
        <taxon>Bacteria</taxon>
        <taxon>Pseudomonadati</taxon>
        <taxon>Bacteroidota</taxon>
        <taxon>Sphingobacteriia</taxon>
        <taxon>Sphingobacteriales</taxon>
        <taxon>Sphingobacteriaceae</taxon>
        <taxon>Sphingobacterium</taxon>
    </lineage>
</organism>
<dbReference type="Proteomes" id="UP001221558">
    <property type="component" value="Chromosome"/>
</dbReference>
<sequence length="85" mass="9497">MEIARLPTFIRDSTVLTTEEKKSLAAAAYIPDEHAVDSIRSLPEIRDLLQAFIGDESTRDTHLQLKAKTYLAIGDVAMAWKVLLL</sequence>